<gene>
    <name evidence="1" type="ORF">GGQ96_003142</name>
</gene>
<organism evidence="1 2">
    <name type="scientific">Sphingomonas abaci</name>
    <dbReference type="NCBI Taxonomy" id="237611"/>
    <lineage>
        <taxon>Bacteria</taxon>
        <taxon>Pseudomonadati</taxon>
        <taxon>Pseudomonadota</taxon>
        <taxon>Alphaproteobacteria</taxon>
        <taxon>Sphingomonadales</taxon>
        <taxon>Sphingomonadaceae</taxon>
        <taxon>Sphingomonas</taxon>
    </lineage>
</organism>
<comment type="caution">
    <text evidence="1">The sequence shown here is derived from an EMBL/GenBank/DDBJ whole genome shotgun (WGS) entry which is preliminary data.</text>
</comment>
<protein>
    <submittedName>
        <fullName evidence="1">Uncharacterized protein</fullName>
    </submittedName>
</protein>
<reference evidence="1 2" key="1">
    <citation type="submission" date="2020-08" db="EMBL/GenBank/DDBJ databases">
        <title>Genomic Encyclopedia of Type Strains, Phase IV (KMG-IV): sequencing the most valuable type-strain genomes for metagenomic binning, comparative biology and taxonomic classification.</title>
        <authorList>
            <person name="Goeker M."/>
        </authorList>
    </citation>
    <scope>NUCLEOTIDE SEQUENCE [LARGE SCALE GENOMIC DNA]</scope>
    <source>
        <strain evidence="1 2">DSM 15867</strain>
    </source>
</reference>
<sequence length="108" mass="11666">MISFETARDIAFAYREVETGEKLLADLDKAKERYTAPDIRDAFGRRQDGLTLGVPSGDSSRTMYQVSWSLAVPVVEAHIANARARIAALCEKAAAEMTHPDTVGGPAA</sequence>
<dbReference type="AlphaFoldDB" id="A0A7W7EYS6"/>
<dbReference type="Proteomes" id="UP000574769">
    <property type="component" value="Unassembled WGS sequence"/>
</dbReference>
<name>A0A7W7EYS6_9SPHN</name>
<keyword evidence="2" id="KW-1185">Reference proteome</keyword>
<dbReference type="EMBL" id="JACHNY010000007">
    <property type="protein sequence ID" value="MBB4618992.1"/>
    <property type="molecule type" value="Genomic_DNA"/>
</dbReference>
<dbReference type="RefSeq" id="WP_184116397.1">
    <property type="nucleotide sequence ID" value="NZ_JACHNY010000007.1"/>
</dbReference>
<evidence type="ECO:0000313" key="2">
    <source>
        <dbReference type="Proteomes" id="UP000574769"/>
    </source>
</evidence>
<accession>A0A7W7EYS6</accession>
<evidence type="ECO:0000313" key="1">
    <source>
        <dbReference type="EMBL" id="MBB4618992.1"/>
    </source>
</evidence>
<proteinExistence type="predicted"/>